<evidence type="ECO:0000256" key="3">
    <source>
        <dbReference type="ARBA" id="ARBA00022692"/>
    </source>
</evidence>
<keyword evidence="4 6" id="KW-1133">Transmembrane helix</keyword>
<organism evidence="9 10">
    <name type="scientific">Plasticicumulans acidivorans</name>
    <dbReference type="NCBI Taxonomy" id="886464"/>
    <lineage>
        <taxon>Bacteria</taxon>
        <taxon>Pseudomonadati</taxon>
        <taxon>Pseudomonadota</taxon>
        <taxon>Gammaproteobacteria</taxon>
        <taxon>Candidatus Competibacteraceae</taxon>
        <taxon>Plasticicumulans</taxon>
    </lineage>
</organism>
<feature type="transmembrane region" description="Helical" evidence="6">
    <location>
        <begin position="305"/>
        <end position="330"/>
    </location>
</feature>
<proteinExistence type="predicted"/>
<evidence type="ECO:0000256" key="1">
    <source>
        <dbReference type="ARBA" id="ARBA00004651"/>
    </source>
</evidence>
<dbReference type="Pfam" id="PF02687">
    <property type="entry name" value="FtsX"/>
    <property type="match status" value="2"/>
</dbReference>
<feature type="transmembrane region" description="Helical" evidence="6">
    <location>
        <begin position="25"/>
        <end position="44"/>
    </location>
</feature>
<feature type="domain" description="ABC3 transporter permease C-terminal" evidence="7">
    <location>
        <begin position="715"/>
        <end position="826"/>
    </location>
</feature>
<protein>
    <submittedName>
        <fullName evidence="9">Putative ABC transport system permease protein</fullName>
    </submittedName>
</protein>
<dbReference type="InterPro" id="IPR025857">
    <property type="entry name" value="MacB_PCD"/>
</dbReference>
<feature type="transmembrane region" description="Helical" evidence="6">
    <location>
        <begin position="713"/>
        <end position="732"/>
    </location>
</feature>
<evidence type="ECO:0000256" key="5">
    <source>
        <dbReference type="ARBA" id="ARBA00023136"/>
    </source>
</evidence>
<feature type="transmembrane region" description="Helical" evidence="6">
    <location>
        <begin position="395"/>
        <end position="415"/>
    </location>
</feature>
<evidence type="ECO:0000313" key="10">
    <source>
        <dbReference type="Proteomes" id="UP000246569"/>
    </source>
</evidence>
<comment type="subcellular location">
    <subcellularLocation>
        <location evidence="1">Cell membrane</location>
        <topology evidence="1">Multi-pass membrane protein</topology>
    </subcellularLocation>
</comment>
<dbReference type="RefSeq" id="WP_110018476.1">
    <property type="nucleotide sequence ID" value="NZ_QGTJ01000005.1"/>
</dbReference>
<dbReference type="InterPro" id="IPR003838">
    <property type="entry name" value="ABC3_permease_C"/>
</dbReference>
<dbReference type="EMBL" id="QGTJ01000005">
    <property type="protein sequence ID" value="PWV61690.1"/>
    <property type="molecule type" value="Genomic_DNA"/>
</dbReference>
<dbReference type="InterPro" id="IPR038766">
    <property type="entry name" value="Membrane_comp_ABC_pdt"/>
</dbReference>
<feature type="transmembrane region" description="Helical" evidence="6">
    <location>
        <begin position="355"/>
        <end position="375"/>
    </location>
</feature>
<dbReference type="PANTHER" id="PTHR30287:SF1">
    <property type="entry name" value="INNER MEMBRANE PROTEIN"/>
    <property type="match status" value="1"/>
</dbReference>
<accession>A0A317N043</accession>
<dbReference type="Proteomes" id="UP000246569">
    <property type="component" value="Unassembled WGS sequence"/>
</dbReference>
<comment type="caution">
    <text evidence="9">The sequence shown here is derived from an EMBL/GenBank/DDBJ whole genome shotgun (WGS) entry which is preliminary data.</text>
</comment>
<feature type="transmembrane region" description="Helical" evidence="6">
    <location>
        <begin position="797"/>
        <end position="817"/>
    </location>
</feature>
<evidence type="ECO:0000256" key="6">
    <source>
        <dbReference type="SAM" id="Phobius"/>
    </source>
</evidence>
<feature type="transmembrane region" description="Helical" evidence="6">
    <location>
        <begin position="753"/>
        <end position="785"/>
    </location>
</feature>
<keyword evidence="3 6" id="KW-0812">Transmembrane</keyword>
<evidence type="ECO:0000259" key="7">
    <source>
        <dbReference type="Pfam" id="PF02687"/>
    </source>
</evidence>
<dbReference type="GO" id="GO:0005886">
    <property type="term" value="C:plasma membrane"/>
    <property type="evidence" value="ECO:0007669"/>
    <property type="project" value="UniProtKB-SubCell"/>
</dbReference>
<keyword evidence="5 6" id="KW-0472">Membrane</keyword>
<reference evidence="9 10" key="1">
    <citation type="submission" date="2018-05" db="EMBL/GenBank/DDBJ databases">
        <title>Genomic Encyclopedia of Type Strains, Phase IV (KMG-IV): sequencing the most valuable type-strain genomes for metagenomic binning, comparative biology and taxonomic classification.</title>
        <authorList>
            <person name="Goeker M."/>
        </authorList>
    </citation>
    <scope>NUCLEOTIDE SEQUENCE [LARGE SCALE GENOMIC DNA]</scope>
    <source>
        <strain evidence="9 10">DSM 23606</strain>
    </source>
</reference>
<keyword evidence="10" id="KW-1185">Reference proteome</keyword>
<dbReference type="AlphaFoldDB" id="A0A317N043"/>
<dbReference type="OrthoDB" id="5292592at2"/>
<feature type="transmembrane region" description="Helical" evidence="6">
    <location>
        <begin position="261"/>
        <end position="284"/>
    </location>
</feature>
<evidence type="ECO:0000256" key="2">
    <source>
        <dbReference type="ARBA" id="ARBA00022475"/>
    </source>
</evidence>
<feature type="domain" description="ABC3 transporter permease C-terminal" evidence="7">
    <location>
        <begin position="264"/>
        <end position="382"/>
    </location>
</feature>
<dbReference type="Pfam" id="PF12704">
    <property type="entry name" value="MacB_PCD"/>
    <property type="match status" value="1"/>
</dbReference>
<gene>
    <name evidence="9" type="ORF">C7443_105118</name>
</gene>
<sequence>MNAPQTCGLALRQLGRDLRSGELRVLLFALVVAVAAVSAVGFFTDRIHRALERQAGELLAADLVVRASQPLPPALSDAAHERGLRVAQTWSFPSVVLAGERSALAELKAVSPGYPLRGALKTSRAPFAPAQVTQQLPAPGSVWLDERLFAELGVQAGDRVDVGASSLKVDGVIAYEPDRGGDLFSLAPRLLMNLADVPATQLVQFGSRVNYRLLLAGTPAALAEWRAWLQAPGRLPEGARLQDVREARPELQAALDRAQRYLGLAAVVAVIVAGVGIAIAARRFALRHWDGVAVMRCFGATQARIAALFGIELLALGLLGGLAGAALGWAGQEGLTRLLGFLAGGELPAPSWRPLAPALATGVVATLGFAAPPLLHLRRVPPLRVLRGDLGPVDVWAGSAYVAALAAVAGLLLWQADELKLATLVLAGTAGAGLLLAAGAWVLTRTLARLRGRVGVAWRFGLANIARRGGASVVQVVAIGTGLMALLVLTLVRGDLLAGWRDSLPVDAPNRFLINIPPAEVDAVAAFLRTHGVPQAELYPMVRGRLTRIGERAVSAADYPDPRAQRLVEREFNLSWAEQPQSDNRIVAGRWFGTEARGRAEVSVEADLAQTLGIHLGDRLRFAIAGQDVDATVTSLRSVEWDSFHVNFFVVFPPGVIEQMPATWITSFYLPAERSALLADLVRAHPAVTVLDIEALLAKVREIIERVVQAVEYVFLFTLAAGLAVLFAAIQATRDERRREAALVRTLGAPRALILKGLLAEFAVLGLLAGLLAASAAAVLGWGLATQVFEFSYRPDPLLWLSGALAGVLGVGAAGWLGTRDVLEQPPLATLRGG</sequence>
<name>A0A317N043_9GAMM</name>
<evidence type="ECO:0000256" key="4">
    <source>
        <dbReference type="ARBA" id="ARBA00022989"/>
    </source>
</evidence>
<keyword evidence="2" id="KW-1003">Cell membrane</keyword>
<feature type="transmembrane region" description="Helical" evidence="6">
    <location>
        <begin position="469"/>
        <end position="492"/>
    </location>
</feature>
<feature type="transmembrane region" description="Helical" evidence="6">
    <location>
        <begin position="421"/>
        <end position="443"/>
    </location>
</feature>
<evidence type="ECO:0000259" key="8">
    <source>
        <dbReference type="Pfam" id="PF12704"/>
    </source>
</evidence>
<dbReference type="PANTHER" id="PTHR30287">
    <property type="entry name" value="MEMBRANE COMPONENT OF PREDICTED ABC SUPERFAMILY METABOLITE UPTAKE TRANSPORTER"/>
    <property type="match status" value="1"/>
</dbReference>
<evidence type="ECO:0000313" key="9">
    <source>
        <dbReference type="EMBL" id="PWV61690.1"/>
    </source>
</evidence>
<feature type="domain" description="MacB-like periplasmic core" evidence="8">
    <location>
        <begin position="27"/>
        <end position="224"/>
    </location>
</feature>